<evidence type="ECO:0000313" key="3">
    <source>
        <dbReference type="EMBL" id="RBR23078.1"/>
    </source>
</evidence>
<comment type="caution">
    <text evidence="3">The sequence shown here is derived from an EMBL/GenBank/DDBJ whole genome shotgun (WGS) entry which is preliminary data.</text>
</comment>
<evidence type="ECO:0000256" key="2">
    <source>
        <dbReference type="SAM" id="MobiDB-lite"/>
    </source>
</evidence>
<dbReference type="EMBL" id="QKXC01000081">
    <property type="protein sequence ID" value="RBR23078.1"/>
    <property type="molecule type" value="Genomic_DNA"/>
</dbReference>
<dbReference type="AlphaFoldDB" id="A0A366S2L1"/>
<keyword evidence="1" id="KW-0175">Coiled coil</keyword>
<proteinExistence type="predicted"/>
<evidence type="ECO:0000313" key="4">
    <source>
        <dbReference type="Proteomes" id="UP000253153"/>
    </source>
</evidence>
<protein>
    <submittedName>
        <fullName evidence="3">Uncharacterized protein</fullName>
    </submittedName>
</protein>
<sequence>MQSQHPYQAGWANHSQNAYPEMDARASEQQFVNNKAMELVAKSLDAYYTASALAQSVETMTARMQINESNGLDRHKADFDALMAWAIEEKPAFVKMLTALGDELPPKMAAALHKLHRDAPLRQPYKPEKTAASIQEELNRKIAKVLGRDNERPEEKLSMADSTIDSTERLQEKLSTAENTIESLKKDLAKAKADSARQAEELAQEKKISRWQGERIVEFLDALADIEEMSEESCRHSRAAINIPTTTTTATSPSATPASPNRRAL</sequence>
<organism evidence="3 4">
    <name type="scientific">Fusarium coffeatum</name>
    <dbReference type="NCBI Taxonomy" id="231269"/>
    <lineage>
        <taxon>Eukaryota</taxon>
        <taxon>Fungi</taxon>
        <taxon>Dikarya</taxon>
        <taxon>Ascomycota</taxon>
        <taxon>Pezizomycotina</taxon>
        <taxon>Sordariomycetes</taxon>
        <taxon>Hypocreomycetidae</taxon>
        <taxon>Hypocreales</taxon>
        <taxon>Nectriaceae</taxon>
        <taxon>Fusarium</taxon>
        <taxon>Fusarium incarnatum-equiseti species complex</taxon>
    </lineage>
</organism>
<feature type="coiled-coil region" evidence="1">
    <location>
        <begin position="167"/>
        <end position="205"/>
    </location>
</feature>
<dbReference type="Proteomes" id="UP000253153">
    <property type="component" value="Unassembled WGS sequence"/>
</dbReference>
<keyword evidence="4" id="KW-1185">Reference proteome</keyword>
<reference evidence="3 4" key="1">
    <citation type="submission" date="2018-06" db="EMBL/GenBank/DDBJ databases">
        <title>Fusarium incarnatum-equiseti species complex species 28.</title>
        <authorList>
            <person name="Gardiner D.M."/>
        </authorList>
    </citation>
    <scope>NUCLEOTIDE SEQUENCE [LARGE SCALE GENOMIC DNA]</scope>
    <source>
        <strain evidence="3 4">FIESC_28</strain>
    </source>
</reference>
<dbReference type="OrthoDB" id="5100508at2759"/>
<dbReference type="GeneID" id="41993516"/>
<dbReference type="RefSeq" id="XP_031017669.1">
    <property type="nucleotide sequence ID" value="XM_031158220.1"/>
</dbReference>
<name>A0A366S2L1_9HYPO</name>
<accession>A0A366S2L1</accession>
<gene>
    <name evidence="3" type="ORF">FIESC28_04073</name>
</gene>
<evidence type="ECO:0000256" key="1">
    <source>
        <dbReference type="SAM" id="Coils"/>
    </source>
</evidence>
<feature type="region of interest" description="Disordered" evidence="2">
    <location>
        <begin position="235"/>
        <end position="265"/>
    </location>
</feature>
<feature type="compositionally biased region" description="Low complexity" evidence="2">
    <location>
        <begin position="244"/>
        <end position="265"/>
    </location>
</feature>